<evidence type="ECO:0000256" key="1">
    <source>
        <dbReference type="ARBA" id="ARBA00010574"/>
    </source>
</evidence>
<dbReference type="PANTHER" id="PTHR21043:SF0">
    <property type="entry name" value="MITOCHONDRIAL ASSEMBLY OF RIBOSOMAL LARGE SUBUNIT PROTEIN 1"/>
    <property type="match status" value="1"/>
</dbReference>
<gene>
    <name evidence="2" type="ORF">LCGC14_0077520</name>
</gene>
<dbReference type="GO" id="GO:0017148">
    <property type="term" value="P:negative regulation of translation"/>
    <property type="evidence" value="ECO:0007669"/>
    <property type="project" value="TreeGrafter"/>
</dbReference>
<dbReference type="AlphaFoldDB" id="A0A0F9VN54"/>
<dbReference type="Pfam" id="PF02410">
    <property type="entry name" value="RsfS"/>
    <property type="match status" value="1"/>
</dbReference>
<dbReference type="Gene3D" id="3.30.460.10">
    <property type="entry name" value="Beta Polymerase, domain 2"/>
    <property type="match status" value="1"/>
</dbReference>
<comment type="caution">
    <text evidence="2">The sequence shown here is derived from an EMBL/GenBank/DDBJ whole genome shotgun (WGS) entry which is preliminary data.</text>
</comment>
<sequence>MDTNDIIALVISALEDVKGQHIETFDVKDLTPVTDAMIICTGTSNTHLKALSDEVVVKAKAAGLDVNGVEGRLQAEWVLVDLGSVIVHLMMGATRALYRLEDLWDFRLEPEDRKMPRDNGED</sequence>
<dbReference type="EMBL" id="LAZR01000019">
    <property type="protein sequence ID" value="KKO05480.1"/>
    <property type="molecule type" value="Genomic_DNA"/>
</dbReference>
<dbReference type="InterPro" id="IPR043519">
    <property type="entry name" value="NT_sf"/>
</dbReference>
<organism evidence="2">
    <name type="scientific">marine sediment metagenome</name>
    <dbReference type="NCBI Taxonomy" id="412755"/>
    <lineage>
        <taxon>unclassified sequences</taxon>
        <taxon>metagenomes</taxon>
        <taxon>ecological metagenomes</taxon>
    </lineage>
</organism>
<name>A0A0F9VN54_9ZZZZ</name>
<evidence type="ECO:0000313" key="2">
    <source>
        <dbReference type="EMBL" id="KKO05480.1"/>
    </source>
</evidence>
<dbReference type="NCBIfam" id="TIGR00090">
    <property type="entry name" value="rsfS_iojap_ybeB"/>
    <property type="match status" value="1"/>
</dbReference>
<comment type="similarity">
    <text evidence="1">Belongs to the Iojap/RsfS family.</text>
</comment>
<evidence type="ECO:0008006" key="3">
    <source>
        <dbReference type="Google" id="ProtNLM"/>
    </source>
</evidence>
<dbReference type="InterPro" id="IPR004394">
    <property type="entry name" value="Iojap/RsfS/C7orf30"/>
</dbReference>
<dbReference type="GO" id="GO:0043023">
    <property type="term" value="F:ribosomal large subunit binding"/>
    <property type="evidence" value="ECO:0007669"/>
    <property type="project" value="TreeGrafter"/>
</dbReference>
<dbReference type="PANTHER" id="PTHR21043">
    <property type="entry name" value="IOJAP SUPERFAMILY ORTHOLOG"/>
    <property type="match status" value="1"/>
</dbReference>
<protein>
    <recommendedName>
        <fullName evidence="3">Ribosomal silencing factor RsfS</fullName>
    </recommendedName>
</protein>
<proteinExistence type="inferred from homology"/>
<accession>A0A0F9VN54</accession>
<dbReference type="SUPFAM" id="SSF81301">
    <property type="entry name" value="Nucleotidyltransferase"/>
    <property type="match status" value="1"/>
</dbReference>
<dbReference type="HAMAP" id="MF_01477">
    <property type="entry name" value="Iojap_RsfS"/>
    <property type="match status" value="1"/>
</dbReference>
<reference evidence="2" key="1">
    <citation type="journal article" date="2015" name="Nature">
        <title>Complex archaea that bridge the gap between prokaryotes and eukaryotes.</title>
        <authorList>
            <person name="Spang A."/>
            <person name="Saw J.H."/>
            <person name="Jorgensen S.L."/>
            <person name="Zaremba-Niedzwiedzka K."/>
            <person name="Martijn J."/>
            <person name="Lind A.E."/>
            <person name="van Eijk R."/>
            <person name="Schleper C."/>
            <person name="Guy L."/>
            <person name="Ettema T.J."/>
        </authorList>
    </citation>
    <scope>NUCLEOTIDE SEQUENCE</scope>
</reference>
<dbReference type="GO" id="GO:0090071">
    <property type="term" value="P:negative regulation of ribosome biogenesis"/>
    <property type="evidence" value="ECO:0007669"/>
    <property type="project" value="TreeGrafter"/>
</dbReference>